<organism evidence="1 2">
    <name type="scientific">Streptomyces beihaiensis</name>
    <dbReference type="NCBI Taxonomy" id="2984495"/>
    <lineage>
        <taxon>Bacteria</taxon>
        <taxon>Bacillati</taxon>
        <taxon>Actinomycetota</taxon>
        <taxon>Actinomycetes</taxon>
        <taxon>Kitasatosporales</taxon>
        <taxon>Streptomycetaceae</taxon>
        <taxon>Streptomyces</taxon>
    </lineage>
</organism>
<evidence type="ECO:0000313" key="2">
    <source>
        <dbReference type="Proteomes" id="UP001163064"/>
    </source>
</evidence>
<keyword evidence="2" id="KW-1185">Reference proteome</keyword>
<comment type="caution">
    <text evidence="1">The sequence shown here is derived from an EMBL/GenBank/DDBJ whole genome shotgun (WGS) entry which is preliminary data.</text>
</comment>
<dbReference type="RefSeq" id="WP_266604515.1">
    <property type="nucleotide sequence ID" value="NZ_JAPHNL010000312.1"/>
</dbReference>
<gene>
    <name evidence="1" type="ORF">OFY01_27855</name>
</gene>
<dbReference type="Proteomes" id="UP001163064">
    <property type="component" value="Unassembled WGS sequence"/>
</dbReference>
<dbReference type="EMBL" id="JAPHNL010000312">
    <property type="protein sequence ID" value="MCX3063509.1"/>
    <property type="molecule type" value="Genomic_DNA"/>
</dbReference>
<reference evidence="1" key="1">
    <citation type="submission" date="2022-10" db="EMBL/GenBank/DDBJ databases">
        <title>Streptomyces beihaiensis sp. nov., a chitin degrading actinobacterium, isolated from shrimp pond soil.</title>
        <authorList>
            <person name="Xie J."/>
            <person name="Shen N."/>
        </authorList>
    </citation>
    <scope>NUCLEOTIDE SEQUENCE</scope>
    <source>
        <strain evidence="1">GXMU-J5</strain>
    </source>
</reference>
<accession>A0ABT3U2J6</accession>
<name>A0ABT3U2J6_9ACTN</name>
<sequence length="79" mass="8065">MLRFARRARSRSEAPARRPAVRGSVGVFALAMLLCVLGGPWCSRTAHAEQAVAAPSARISVPAAAAAPAERTAPAAPGC</sequence>
<proteinExistence type="predicted"/>
<evidence type="ECO:0000313" key="1">
    <source>
        <dbReference type="EMBL" id="MCX3063509.1"/>
    </source>
</evidence>
<protein>
    <submittedName>
        <fullName evidence="1">Uncharacterized protein</fullName>
    </submittedName>
</protein>
<feature type="non-terminal residue" evidence="1">
    <location>
        <position position="79"/>
    </location>
</feature>